<evidence type="ECO:0000256" key="1">
    <source>
        <dbReference type="SAM" id="MobiDB-lite"/>
    </source>
</evidence>
<sequence>MRVRRIPQIISFSKFSYRESSLPTEPKNGQTLPEKMPKTRERRGLTHVSAPSRQS</sequence>
<protein>
    <submittedName>
        <fullName evidence="2">Uncharacterized protein</fullName>
    </submittedName>
</protein>
<evidence type="ECO:0000313" key="2">
    <source>
        <dbReference type="EMBL" id="KAJ8024735.1"/>
    </source>
</evidence>
<name>A0A9Q0YNS6_HOLLE</name>
<dbReference type="EMBL" id="JAIZAY010000018">
    <property type="protein sequence ID" value="KAJ8024735.1"/>
    <property type="molecule type" value="Genomic_DNA"/>
</dbReference>
<comment type="caution">
    <text evidence="2">The sequence shown here is derived from an EMBL/GenBank/DDBJ whole genome shotgun (WGS) entry which is preliminary data.</text>
</comment>
<feature type="compositionally biased region" description="Basic and acidic residues" evidence="1">
    <location>
        <begin position="35"/>
        <end position="44"/>
    </location>
</feature>
<organism evidence="2 3">
    <name type="scientific">Holothuria leucospilota</name>
    <name type="common">Black long sea cucumber</name>
    <name type="synonym">Mertensiothuria leucospilota</name>
    <dbReference type="NCBI Taxonomy" id="206669"/>
    <lineage>
        <taxon>Eukaryota</taxon>
        <taxon>Metazoa</taxon>
        <taxon>Echinodermata</taxon>
        <taxon>Eleutherozoa</taxon>
        <taxon>Echinozoa</taxon>
        <taxon>Holothuroidea</taxon>
        <taxon>Aspidochirotacea</taxon>
        <taxon>Aspidochirotida</taxon>
        <taxon>Holothuriidae</taxon>
        <taxon>Holothuria</taxon>
    </lineage>
</organism>
<feature type="compositionally biased region" description="Polar residues" evidence="1">
    <location>
        <begin position="18"/>
        <end position="31"/>
    </location>
</feature>
<gene>
    <name evidence="2" type="ORF">HOLleu_34733</name>
</gene>
<proteinExistence type="predicted"/>
<dbReference type="AlphaFoldDB" id="A0A9Q0YNS6"/>
<dbReference type="Proteomes" id="UP001152320">
    <property type="component" value="Chromosome 18"/>
</dbReference>
<evidence type="ECO:0000313" key="3">
    <source>
        <dbReference type="Proteomes" id="UP001152320"/>
    </source>
</evidence>
<reference evidence="2" key="1">
    <citation type="submission" date="2021-10" db="EMBL/GenBank/DDBJ databases">
        <title>Tropical sea cucumber genome reveals ecological adaptation and Cuvierian tubules defense mechanism.</title>
        <authorList>
            <person name="Chen T."/>
        </authorList>
    </citation>
    <scope>NUCLEOTIDE SEQUENCE</scope>
    <source>
        <strain evidence="2">Nanhai2018</strain>
        <tissue evidence="2">Muscle</tissue>
    </source>
</reference>
<accession>A0A9Q0YNS6</accession>
<feature type="region of interest" description="Disordered" evidence="1">
    <location>
        <begin position="18"/>
        <end position="55"/>
    </location>
</feature>
<keyword evidence="3" id="KW-1185">Reference proteome</keyword>